<feature type="transmembrane region" description="Helical" evidence="6">
    <location>
        <begin position="111"/>
        <end position="130"/>
    </location>
</feature>
<evidence type="ECO:0000256" key="4">
    <source>
        <dbReference type="ARBA" id="ARBA00022989"/>
    </source>
</evidence>
<gene>
    <name evidence="8" type="ORF">HUE88_10910</name>
</gene>
<evidence type="ECO:0000256" key="5">
    <source>
        <dbReference type="ARBA" id="ARBA00023136"/>
    </source>
</evidence>
<sequence>MNNDIQDILHREDITLATFKKRALAFFIDEMLLSFLLIIALGDSFFEAKTMEEMIIVTNTFVLEYMAMKVFYQAFFVTQYGATLGKIAMKIRVIEIKTLQAPNVISALNRAIVRVISEMFFYLGFVWGMMDPSRQTWHDKTAKTLVVNA</sequence>
<dbReference type="KEGG" id="sbal:HUE88_10910"/>
<dbReference type="GO" id="GO:0005886">
    <property type="term" value="C:plasma membrane"/>
    <property type="evidence" value="ECO:0007669"/>
    <property type="project" value="UniProtKB-SubCell"/>
</dbReference>
<evidence type="ECO:0000256" key="6">
    <source>
        <dbReference type="SAM" id="Phobius"/>
    </source>
</evidence>
<dbReference type="InterPro" id="IPR051791">
    <property type="entry name" value="Pra-immunoreactive"/>
</dbReference>
<keyword evidence="9" id="KW-1185">Reference proteome</keyword>
<evidence type="ECO:0000313" key="9">
    <source>
        <dbReference type="Proteomes" id="UP000593994"/>
    </source>
</evidence>
<evidence type="ECO:0000259" key="7">
    <source>
        <dbReference type="Pfam" id="PF06271"/>
    </source>
</evidence>
<keyword evidence="4 6" id="KW-1133">Transmembrane helix</keyword>
<dbReference type="EMBL" id="CP054492">
    <property type="protein sequence ID" value="QOY51609.1"/>
    <property type="molecule type" value="Genomic_DNA"/>
</dbReference>
<comment type="subcellular location">
    <subcellularLocation>
        <location evidence="1">Cell membrane</location>
        <topology evidence="1">Multi-pass membrane protein</topology>
    </subcellularLocation>
</comment>
<protein>
    <submittedName>
        <fullName evidence="8">RDD family protein</fullName>
    </submittedName>
</protein>
<organism evidence="8 9">
    <name type="scientific">Candidatus Sulfurimonas baltica</name>
    <dbReference type="NCBI Taxonomy" id="2740404"/>
    <lineage>
        <taxon>Bacteria</taxon>
        <taxon>Pseudomonadati</taxon>
        <taxon>Campylobacterota</taxon>
        <taxon>Epsilonproteobacteria</taxon>
        <taxon>Campylobacterales</taxon>
        <taxon>Sulfurimonadaceae</taxon>
        <taxon>Sulfurimonas</taxon>
    </lineage>
</organism>
<reference evidence="8 9" key="1">
    <citation type="submission" date="2020-05" db="EMBL/GenBank/DDBJ databases">
        <title>Sulfurimonas marisnigri, sp. nov., and Sulfurimonas baltica, sp. nov., manganese oxide reducing chemolithoautotrophs of the class Epsilonproteobacteria isolated from the pelagic redoxclines of the Black and Baltic Seas and emended description of the genus Sulfurimonas.</title>
        <authorList>
            <person name="Henkel J.V."/>
            <person name="Laudan C."/>
            <person name="Werner J."/>
            <person name="Neu T."/>
            <person name="Plewe S."/>
            <person name="Sproer C."/>
            <person name="Bunk B."/>
            <person name="Schulz-Vogt H.N."/>
        </authorList>
    </citation>
    <scope>NUCLEOTIDE SEQUENCE [LARGE SCALE GENOMIC DNA]</scope>
    <source>
        <strain evidence="8 9">GD2</strain>
    </source>
</reference>
<dbReference type="AlphaFoldDB" id="A0A7S7LU68"/>
<feature type="domain" description="RDD" evidence="7">
    <location>
        <begin position="17"/>
        <end position="143"/>
    </location>
</feature>
<keyword evidence="2" id="KW-1003">Cell membrane</keyword>
<dbReference type="Proteomes" id="UP000593994">
    <property type="component" value="Chromosome"/>
</dbReference>
<accession>A0A7S7LU68</accession>
<dbReference type="Pfam" id="PF06271">
    <property type="entry name" value="RDD"/>
    <property type="match status" value="1"/>
</dbReference>
<evidence type="ECO:0000256" key="3">
    <source>
        <dbReference type="ARBA" id="ARBA00022692"/>
    </source>
</evidence>
<dbReference type="PANTHER" id="PTHR36115:SF4">
    <property type="entry name" value="MEMBRANE PROTEIN"/>
    <property type="match status" value="1"/>
</dbReference>
<dbReference type="InterPro" id="IPR010432">
    <property type="entry name" value="RDD"/>
</dbReference>
<keyword evidence="3 6" id="KW-0812">Transmembrane</keyword>
<dbReference type="RefSeq" id="WP_194368957.1">
    <property type="nucleotide sequence ID" value="NZ_CP054492.1"/>
</dbReference>
<evidence type="ECO:0000313" key="8">
    <source>
        <dbReference type="EMBL" id="QOY51609.1"/>
    </source>
</evidence>
<evidence type="ECO:0000256" key="2">
    <source>
        <dbReference type="ARBA" id="ARBA00022475"/>
    </source>
</evidence>
<proteinExistence type="predicted"/>
<feature type="transmembrane region" description="Helical" evidence="6">
    <location>
        <begin position="23"/>
        <end position="42"/>
    </location>
</feature>
<name>A0A7S7LU68_9BACT</name>
<evidence type="ECO:0000256" key="1">
    <source>
        <dbReference type="ARBA" id="ARBA00004651"/>
    </source>
</evidence>
<dbReference type="PANTHER" id="PTHR36115">
    <property type="entry name" value="PROLINE-RICH ANTIGEN HOMOLOG-RELATED"/>
    <property type="match status" value="1"/>
</dbReference>
<keyword evidence="5 6" id="KW-0472">Membrane</keyword>